<dbReference type="Proteomes" id="UP000189735">
    <property type="component" value="Unassembled WGS sequence"/>
</dbReference>
<evidence type="ECO:0000313" key="3">
    <source>
        <dbReference type="Proteomes" id="UP000189735"/>
    </source>
</evidence>
<dbReference type="EMBL" id="FUYG01000002">
    <property type="protein sequence ID" value="SKA85621.1"/>
    <property type="molecule type" value="Genomic_DNA"/>
</dbReference>
<sequence>MIWWLRTHRAPWLAAACIAVALASSSLGTISFLFPRLQGGGPFGSVPLFAVLPLAVSVSLSTFLAEADQPVYRTSSRPRLSYDWFFSVAAITLTSGVALLTLSLAGQGPMETIRNVVGFVALQWLVAPFVSYRYQAIVPVLYVFLSAVFGRQVGGQGTVALWAWPLAPDGDRTFWILPLIALVAGSIVSLRRGAASPRAR</sequence>
<gene>
    <name evidence="2" type="ORF">SAMN06295879_0793</name>
</gene>
<reference evidence="3" key="1">
    <citation type="submission" date="2017-02" db="EMBL/GenBank/DDBJ databases">
        <authorList>
            <person name="Varghese N."/>
            <person name="Submissions S."/>
        </authorList>
    </citation>
    <scope>NUCLEOTIDE SEQUENCE [LARGE SCALE GENOMIC DNA]</scope>
    <source>
        <strain evidence="3">VKM Ac-2052</strain>
    </source>
</reference>
<feature type="transmembrane region" description="Helical" evidence="1">
    <location>
        <begin position="84"/>
        <end position="106"/>
    </location>
</feature>
<keyword evidence="1" id="KW-1133">Transmembrane helix</keyword>
<name>A0A1T4X9Q0_9MICO</name>
<evidence type="ECO:0000313" key="2">
    <source>
        <dbReference type="EMBL" id="SKA85621.1"/>
    </source>
</evidence>
<evidence type="ECO:0000256" key="1">
    <source>
        <dbReference type="SAM" id="Phobius"/>
    </source>
</evidence>
<proteinExistence type="predicted"/>
<protein>
    <submittedName>
        <fullName evidence="2">Uncharacterized protein</fullName>
    </submittedName>
</protein>
<keyword evidence="1" id="KW-0812">Transmembrane</keyword>
<feature type="transmembrane region" description="Helical" evidence="1">
    <location>
        <begin position="137"/>
        <end position="154"/>
    </location>
</feature>
<accession>A0A1T4X9Q0</accession>
<organism evidence="2 3">
    <name type="scientific">Agreia bicolorata</name>
    <dbReference type="NCBI Taxonomy" id="110935"/>
    <lineage>
        <taxon>Bacteria</taxon>
        <taxon>Bacillati</taxon>
        <taxon>Actinomycetota</taxon>
        <taxon>Actinomycetes</taxon>
        <taxon>Micrococcales</taxon>
        <taxon>Microbacteriaceae</taxon>
        <taxon>Agreia</taxon>
    </lineage>
</organism>
<keyword evidence="1" id="KW-0472">Membrane</keyword>
<feature type="transmembrane region" description="Helical" evidence="1">
    <location>
        <begin position="112"/>
        <end position="130"/>
    </location>
</feature>
<feature type="transmembrane region" description="Helical" evidence="1">
    <location>
        <begin position="174"/>
        <end position="190"/>
    </location>
</feature>
<feature type="transmembrane region" description="Helical" evidence="1">
    <location>
        <begin position="12"/>
        <end position="34"/>
    </location>
</feature>
<feature type="transmembrane region" description="Helical" evidence="1">
    <location>
        <begin position="46"/>
        <end position="64"/>
    </location>
</feature>
<dbReference type="AlphaFoldDB" id="A0A1T4X9Q0"/>